<dbReference type="PIRSF" id="PIRSF002144">
    <property type="entry name" value="Ribosomal_S19"/>
    <property type="match status" value="1"/>
</dbReference>
<organism evidence="8">
    <name type="scientific">Cyanophora paradoxa</name>
    <dbReference type="NCBI Taxonomy" id="2762"/>
    <lineage>
        <taxon>Eukaryota</taxon>
        <taxon>Glaucocystophyceae</taxon>
        <taxon>Cyanophorales</taxon>
        <taxon>Cyanophoraceae</taxon>
        <taxon>Cyanophora</taxon>
    </lineage>
</organism>
<dbReference type="NCBIfam" id="TIGR01050">
    <property type="entry name" value="rpsS_bact"/>
    <property type="match status" value="1"/>
</dbReference>
<dbReference type="SUPFAM" id="SSF54570">
    <property type="entry name" value="Ribosomal protein S19"/>
    <property type="match status" value="1"/>
</dbReference>
<dbReference type="PANTHER" id="PTHR11880">
    <property type="entry name" value="RIBOSOMAL PROTEIN S19P FAMILY MEMBER"/>
    <property type="match status" value="1"/>
</dbReference>
<evidence type="ECO:0000313" key="8">
    <source>
        <dbReference type="EMBL" id="ADW79193.1"/>
    </source>
</evidence>
<dbReference type="Gene3D" id="3.30.860.10">
    <property type="entry name" value="30s Ribosomal Protein S19, Chain A"/>
    <property type="match status" value="1"/>
</dbReference>
<dbReference type="HAMAP" id="MF_00531">
    <property type="entry name" value="Ribosomal_uS19"/>
    <property type="match status" value="1"/>
</dbReference>
<dbReference type="InterPro" id="IPR002222">
    <property type="entry name" value="Ribosomal_uS19"/>
</dbReference>
<keyword evidence="3" id="KW-0694">RNA-binding</keyword>
<dbReference type="GO" id="GO:0019843">
    <property type="term" value="F:rRNA binding"/>
    <property type="evidence" value="ECO:0007669"/>
    <property type="project" value="UniProtKB-KW"/>
</dbReference>
<dbReference type="Pfam" id="PF00203">
    <property type="entry name" value="Ribosomal_S19"/>
    <property type="match status" value="1"/>
</dbReference>
<dbReference type="AlphaFoldDB" id="E9P1E1"/>
<evidence type="ECO:0000256" key="2">
    <source>
        <dbReference type="ARBA" id="ARBA00022730"/>
    </source>
</evidence>
<comment type="similarity">
    <text evidence="1 7">Belongs to the universal ribosomal protein uS19 family.</text>
</comment>
<dbReference type="PROSITE" id="PS00323">
    <property type="entry name" value="RIBOSOMAL_S19"/>
    <property type="match status" value="1"/>
</dbReference>
<dbReference type="InterPro" id="IPR005732">
    <property type="entry name" value="Ribosomal_uS19_bac-type"/>
</dbReference>
<accession>E9P1E1</accession>
<dbReference type="GO" id="GO:0015935">
    <property type="term" value="C:small ribosomal subunit"/>
    <property type="evidence" value="ECO:0007669"/>
    <property type="project" value="InterPro"/>
</dbReference>
<keyword evidence="8" id="KW-0496">Mitochondrion</keyword>
<proteinExistence type="inferred from homology"/>
<dbReference type="GO" id="GO:0006412">
    <property type="term" value="P:translation"/>
    <property type="evidence" value="ECO:0007669"/>
    <property type="project" value="InterPro"/>
</dbReference>
<evidence type="ECO:0000256" key="5">
    <source>
        <dbReference type="ARBA" id="ARBA00023274"/>
    </source>
</evidence>
<evidence type="ECO:0000256" key="4">
    <source>
        <dbReference type="ARBA" id="ARBA00022980"/>
    </source>
</evidence>
<reference evidence="8" key="1">
    <citation type="journal article" date="2012" name="Science">
        <title>Cyanophora paradoxa genome elucidates origin of photosynthesis in algae and plants.</title>
        <authorList>
            <person name="Price D.C."/>
            <person name="Chan C.X."/>
            <person name="Yoon H.S."/>
            <person name="Yang E.C."/>
            <person name="Qiu H."/>
            <person name="Weber A.P."/>
            <person name="Schwacke R."/>
            <person name="Gross J."/>
            <person name="Blouin N.A."/>
            <person name="Lane C."/>
            <person name="Reyes-Prieto A."/>
            <person name="Durnford D.G."/>
            <person name="Neilson J.A."/>
            <person name="Lang B.F."/>
            <person name="Burger G."/>
            <person name="Steiner J.M."/>
            <person name="Loffelhardt W."/>
            <person name="Meuser J.E."/>
            <person name="Posewitz M.C."/>
            <person name="Ball S."/>
            <person name="Arias M.C."/>
            <person name="Henrissat B."/>
            <person name="Coutinho P.M."/>
            <person name="Rensing S.A."/>
            <person name="Symeonidi A."/>
            <person name="Doddapaneni H."/>
            <person name="Green B.R."/>
            <person name="Rajah V.D."/>
            <person name="Boore J."/>
            <person name="Bhattacharya D."/>
        </authorList>
    </citation>
    <scope>NUCLEOTIDE SEQUENCE</scope>
    <source>
        <strain evidence="8">CCMP 329</strain>
    </source>
</reference>
<gene>
    <name evidence="8" type="primary">rps19</name>
</gene>
<dbReference type="GO" id="GO:0003735">
    <property type="term" value="F:structural constituent of ribosome"/>
    <property type="evidence" value="ECO:0007669"/>
    <property type="project" value="InterPro"/>
</dbReference>
<sequence length="95" mass="11249">MSRSSWKGQFLNTSILKVIQYNKIIKNYISRTWSRDLTITHDLVNYKLGVYNGKKFTQVFISENMVGHKLGEFCLTKLPCNHKKNKKNLRKWAKK</sequence>
<evidence type="ECO:0000256" key="6">
    <source>
        <dbReference type="ARBA" id="ARBA00035253"/>
    </source>
</evidence>
<evidence type="ECO:0000256" key="3">
    <source>
        <dbReference type="ARBA" id="ARBA00022884"/>
    </source>
</evidence>
<dbReference type="GeneID" id="12486784"/>
<keyword evidence="5 7" id="KW-0687">Ribonucleoprotein</keyword>
<dbReference type="RefSeq" id="YP_006280839.1">
    <property type="nucleotide sequence ID" value="NC_017836.1"/>
</dbReference>
<geneLocation type="mitochondrion" evidence="8"/>
<dbReference type="InterPro" id="IPR020934">
    <property type="entry name" value="Ribosomal_uS19_CS"/>
</dbReference>
<dbReference type="EMBL" id="HQ849544">
    <property type="protein sequence ID" value="ADW79193.1"/>
    <property type="molecule type" value="Genomic_DNA"/>
</dbReference>
<dbReference type="GO" id="GO:0005737">
    <property type="term" value="C:cytoplasm"/>
    <property type="evidence" value="ECO:0007669"/>
    <property type="project" value="UniProtKB-ARBA"/>
</dbReference>
<evidence type="ECO:0000256" key="7">
    <source>
        <dbReference type="RuleBase" id="RU003485"/>
    </source>
</evidence>
<dbReference type="PRINTS" id="PR00975">
    <property type="entry name" value="RIBOSOMALS19"/>
</dbReference>
<evidence type="ECO:0000256" key="1">
    <source>
        <dbReference type="ARBA" id="ARBA00007345"/>
    </source>
</evidence>
<dbReference type="GO" id="GO:0000028">
    <property type="term" value="P:ribosomal small subunit assembly"/>
    <property type="evidence" value="ECO:0007669"/>
    <property type="project" value="TreeGrafter"/>
</dbReference>
<dbReference type="InterPro" id="IPR023575">
    <property type="entry name" value="Ribosomal_uS19_SF"/>
</dbReference>
<name>E9P1E1_CYAPA</name>
<dbReference type="PANTHER" id="PTHR11880:SF8">
    <property type="entry name" value="SMALL RIBOSOMAL SUBUNIT PROTEIN US19M"/>
    <property type="match status" value="1"/>
</dbReference>
<protein>
    <recommendedName>
        <fullName evidence="6">Small ribosomal subunit protein uS19c</fullName>
    </recommendedName>
</protein>
<keyword evidence="4 7" id="KW-0689">Ribosomal protein</keyword>
<keyword evidence="2" id="KW-0699">rRNA-binding</keyword>